<feature type="compositionally biased region" description="Low complexity" evidence="1">
    <location>
        <begin position="868"/>
        <end position="881"/>
    </location>
</feature>
<dbReference type="InterPro" id="IPR004012">
    <property type="entry name" value="Run_dom"/>
</dbReference>
<feature type="region of interest" description="Disordered" evidence="1">
    <location>
        <begin position="31"/>
        <end position="121"/>
    </location>
</feature>
<feature type="compositionally biased region" description="Pro residues" evidence="1">
    <location>
        <begin position="855"/>
        <end position="867"/>
    </location>
</feature>
<feature type="compositionally biased region" description="Low complexity" evidence="1">
    <location>
        <begin position="537"/>
        <end position="553"/>
    </location>
</feature>
<keyword evidence="4" id="KW-1185">Reference proteome</keyword>
<sequence>MTFGSKSINSSQTLPSNLSPHLYKLFRNSKGNLNSTNLDETTTTTATTTSTSGSDLSFQLNSSLNRQSRKVPNETQNKKTSFSQLRQRSLSSCAIASNPTTTESPKMKKSIGTQHEPQETDKSPTILCMVVDKNNKLNKKDILIAAAKAKAMANQSGVLKIQKTNSSSKRSSSLFNTKHSLPDLTFLTHYSDKKPEVTPCKPSPNLQTVPNDLLKRKTLKSIKRYRQTKQNTEPCAVQIITPPKKIEENSEIIFERRPSLPFNERGKNQINTLNGKQPLKSCLKRKESQTLKHSQSLQPNFTKNHEKILKLKSTMMFVPLVGYLFSCDTDSSTRYFYYNNLEKNRISKIYKQLTNEVTDENESEENTEGEEDEKTFENSKKNDITRSDNDLRIKKIVKFKLIKLKKETLMRKEPPPLLQYEALIAMLKSSKDKKITAPNSLNLVKNSNTIEADSISLASLSESPPSEFKFSDDEENLNHSINTKTNVHLVNQKLEHLKNLKKNFHSILLQDSKLNNLKEILLELKTQQEKLGTKFDSSTTSSTSFSGNSSSTSTCSSITSPLNSSSCEMKESIERLAGYLFDILKQSIKPPSGDCLLPTSNLFKSTIESPLLNLKKPNQLADSNTLTQNFSQYTQVWNLIECTMNANLELQRQPLGVGENLNVINKCFFNLPKEAYLTMFQEINKFASSTNQTYLIDNSINTSQLRRKHHFMVMLMSLKFKFQLFIVYLLNHKQLANWFDHINRDKNLLKTFYEFKQNFKNLANNSSGDSGMGNEFMQISTSSSTCSSSLSNSMTQNQSPLVNINESNFNVKSLSNVSVFENDEYFSYFHKLLQQFNQIEIKLHTPQHSELPTKPNHPPTPPPPPPLLQQKPPQQQSNIQQTVKSQAPPTPNINRLKQPETKSILNRNHIPKPVLQNNPNVQNHKKSNSNLSNQQNLVNHHQTGSSNHSNGGFNLKNISKRFNIKSWFTSHTHSNSNIPIPTSASHNNFASTTGTNSRLPIGIKTLAPNTSRFGNKKNTRRDSSVLKVCDGNGVLGSGVGALISNNSSNNLMKHSLSEPSLNKILDR</sequence>
<protein>
    <recommendedName>
        <fullName evidence="2">RUN domain-containing protein</fullName>
    </recommendedName>
</protein>
<dbReference type="Pfam" id="PF02759">
    <property type="entry name" value="RUN"/>
    <property type="match status" value="1"/>
</dbReference>
<dbReference type="AlphaFoldDB" id="A0A813XAA8"/>
<evidence type="ECO:0000256" key="1">
    <source>
        <dbReference type="SAM" id="MobiDB-lite"/>
    </source>
</evidence>
<evidence type="ECO:0000313" key="3">
    <source>
        <dbReference type="EMBL" id="CAF0867022.1"/>
    </source>
</evidence>
<feature type="compositionally biased region" description="Low complexity" evidence="1">
    <location>
        <begin position="83"/>
        <end position="92"/>
    </location>
</feature>
<dbReference type="EMBL" id="CAJNOC010001463">
    <property type="protein sequence ID" value="CAF0867022.1"/>
    <property type="molecule type" value="Genomic_DNA"/>
</dbReference>
<comment type="caution">
    <text evidence="3">The sequence shown here is derived from an EMBL/GenBank/DDBJ whole genome shotgun (WGS) entry which is preliminary data.</text>
</comment>
<feature type="compositionally biased region" description="Polar residues" evidence="1">
    <location>
        <begin position="94"/>
        <end position="104"/>
    </location>
</feature>
<proteinExistence type="predicted"/>
<evidence type="ECO:0000313" key="4">
    <source>
        <dbReference type="Proteomes" id="UP000663879"/>
    </source>
</evidence>
<accession>A0A813XAA8</accession>
<gene>
    <name evidence="3" type="ORF">OXX778_LOCUS9735</name>
</gene>
<feature type="compositionally biased region" description="Low complexity" evidence="1">
    <location>
        <begin position="32"/>
        <end position="57"/>
    </location>
</feature>
<dbReference type="Proteomes" id="UP000663879">
    <property type="component" value="Unassembled WGS sequence"/>
</dbReference>
<organism evidence="3 4">
    <name type="scientific">Brachionus calyciflorus</name>
    <dbReference type="NCBI Taxonomy" id="104777"/>
    <lineage>
        <taxon>Eukaryota</taxon>
        <taxon>Metazoa</taxon>
        <taxon>Spiralia</taxon>
        <taxon>Gnathifera</taxon>
        <taxon>Rotifera</taxon>
        <taxon>Eurotatoria</taxon>
        <taxon>Monogononta</taxon>
        <taxon>Pseudotrocha</taxon>
        <taxon>Ploima</taxon>
        <taxon>Brachionidae</taxon>
        <taxon>Brachionus</taxon>
    </lineage>
</organism>
<feature type="region of interest" description="Disordered" evidence="1">
    <location>
        <begin position="848"/>
        <end position="932"/>
    </location>
</feature>
<feature type="compositionally biased region" description="Polar residues" evidence="1">
    <location>
        <begin position="882"/>
        <end position="906"/>
    </location>
</feature>
<name>A0A813XAA8_9BILA</name>
<feature type="region of interest" description="Disordered" evidence="1">
    <location>
        <begin position="532"/>
        <end position="553"/>
    </location>
</feature>
<evidence type="ECO:0000259" key="2">
    <source>
        <dbReference type="Pfam" id="PF02759"/>
    </source>
</evidence>
<feature type="region of interest" description="Disordered" evidence="1">
    <location>
        <begin position="356"/>
        <end position="383"/>
    </location>
</feature>
<feature type="compositionally biased region" description="Polar residues" evidence="1">
    <location>
        <begin position="73"/>
        <end position="82"/>
    </location>
</feature>
<dbReference type="Gene3D" id="1.20.58.900">
    <property type="match status" value="1"/>
</dbReference>
<dbReference type="OrthoDB" id="10575413at2759"/>
<dbReference type="InterPro" id="IPR037213">
    <property type="entry name" value="Run_dom_sf"/>
</dbReference>
<reference evidence="3" key="1">
    <citation type="submission" date="2021-02" db="EMBL/GenBank/DDBJ databases">
        <authorList>
            <person name="Nowell W R."/>
        </authorList>
    </citation>
    <scope>NUCLEOTIDE SEQUENCE</scope>
    <source>
        <strain evidence="3">Ploen Becks lab</strain>
    </source>
</reference>
<feature type="domain" description="RUN" evidence="2">
    <location>
        <begin position="666"/>
        <end position="754"/>
    </location>
</feature>
<feature type="compositionally biased region" description="Acidic residues" evidence="1">
    <location>
        <begin position="357"/>
        <end position="374"/>
    </location>
</feature>